<accession>A0A7S0AD69</accession>
<dbReference type="InterPro" id="IPR051710">
    <property type="entry name" value="Phosphatase_SH3-domain"/>
</dbReference>
<dbReference type="SUPFAM" id="SSF53254">
    <property type="entry name" value="Phosphoglycerate mutase-like"/>
    <property type="match status" value="1"/>
</dbReference>
<dbReference type="AlphaFoldDB" id="A0A7S0AD69"/>
<dbReference type="PANTHER" id="PTHR16469:SF27">
    <property type="entry name" value="UBIQUITIN-ASSOCIATED AND SH3 DOMAIN-CONTAINING BA-RELATED"/>
    <property type="match status" value="1"/>
</dbReference>
<dbReference type="SMART" id="SM00855">
    <property type="entry name" value="PGAM"/>
    <property type="match status" value="1"/>
</dbReference>
<gene>
    <name evidence="1" type="ORF">MPOL1434_LOCUS836</name>
</gene>
<evidence type="ECO:0000313" key="1">
    <source>
        <dbReference type="EMBL" id="CAD8360202.1"/>
    </source>
</evidence>
<evidence type="ECO:0008006" key="2">
    <source>
        <dbReference type="Google" id="ProtNLM"/>
    </source>
</evidence>
<dbReference type="CDD" id="cd07067">
    <property type="entry name" value="HP_PGM_like"/>
    <property type="match status" value="1"/>
</dbReference>
<name>A0A7S0AD69_9STRA</name>
<dbReference type="Gene3D" id="3.40.50.1240">
    <property type="entry name" value="Phosphoglycerate mutase-like"/>
    <property type="match status" value="1"/>
</dbReference>
<organism evidence="1">
    <name type="scientific">Minutocellus polymorphus</name>
    <dbReference type="NCBI Taxonomy" id="265543"/>
    <lineage>
        <taxon>Eukaryota</taxon>
        <taxon>Sar</taxon>
        <taxon>Stramenopiles</taxon>
        <taxon>Ochrophyta</taxon>
        <taxon>Bacillariophyta</taxon>
        <taxon>Mediophyceae</taxon>
        <taxon>Cymatosirophycidae</taxon>
        <taxon>Cymatosirales</taxon>
        <taxon>Cymatosiraceae</taxon>
        <taxon>Minutocellus</taxon>
    </lineage>
</organism>
<sequence length="290" mass="31722">MAPNDATAADASPPSTHEDVVSRVFLIRHGDRFDYANDHWAPAAKRFGCLTTDPPLSALGHRQAKETADYLAETISKNSDSGIGSNTNISKIMVSPYLRVIQTACPTSDAFDVPLSIEGGLSEAHATPGDVLPSPEERFAYFPHVDPTYQSLHRVEPTPGFTCPKTGHDCEAFAGHYTKRMGEFAKKIEEHHRGEVIVCFSHAASVALVAALLKCSMRELKFAACGVYELEQINDGPWRMVNNGDSNPHVSETSPTTYPWGFSEKHFQEVDGGRYFGESEGVGLDYFVPS</sequence>
<protein>
    <recommendedName>
        <fullName evidence="2">Phosphoglycerate mutase-like protein</fullName>
    </recommendedName>
</protein>
<dbReference type="InterPro" id="IPR013078">
    <property type="entry name" value="His_Pase_superF_clade-1"/>
</dbReference>
<dbReference type="Pfam" id="PF00300">
    <property type="entry name" value="His_Phos_1"/>
    <property type="match status" value="1"/>
</dbReference>
<dbReference type="InterPro" id="IPR029033">
    <property type="entry name" value="His_PPase_superfam"/>
</dbReference>
<proteinExistence type="predicted"/>
<dbReference type="EMBL" id="HBEJ01001407">
    <property type="protein sequence ID" value="CAD8360202.1"/>
    <property type="molecule type" value="Transcribed_RNA"/>
</dbReference>
<reference evidence="1" key="1">
    <citation type="submission" date="2021-01" db="EMBL/GenBank/DDBJ databases">
        <authorList>
            <person name="Corre E."/>
            <person name="Pelletier E."/>
            <person name="Niang G."/>
            <person name="Scheremetjew M."/>
            <person name="Finn R."/>
            <person name="Kale V."/>
            <person name="Holt S."/>
            <person name="Cochrane G."/>
            <person name="Meng A."/>
            <person name="Brown T."/>
            <person name="Cohen L."/>
        </authorList>
    </citation>
    <scope>NUCLEOTIDE SEQUENCE</scope>
    <source>
        <strain evidence="1">CCMP3303</strain>
    </source>
</reference>
<dbReference type="PANTHER" id="PTHR16469">
    <property type="entry name" value="UBIQUITIN-ASSOCIATED AND SH3 DOMAIN-CONTAINING BA-RELATED"/>
    <property type="match status" value="1"/>
</dbReference>